<comment type="caution">
    <text evidence="9">The sequence shown here is derived from an EMBL/GenBank/DDBJ whole genome shotgun (WGS) entry which is preliminary data.</text>
</comment>
<proteinExistence type="predicted"/>
<accession>A0A2M8QAX2</accession>
<evidence type="ECO:0000259" key="8">
    <source>
        <dbReference type="PROSITE" id="PS50850"/>
    </source>
</evidence>
<keyword evidence="6 7" id="KW-0472">Membrane</keyword>
<evidence type="ECO:0000313" key="9">
    <source>
        <dbReference type="EMBL" id="PJF46910.1"/>
    </source>
</evidence>
<keyword evidence="2" id="KW-0813">Transport</keyword>
<feature type="transmembrane region" description="Helical" evidence="7">
    <location>
        <begin position="379"/>
        <end position="402"/>
    </location>
</feature>
<feature type="transmembrane region" description="Helical" evidence="7">
    <location>
        <begin position="348"/>
        <end position="367"/>
    </location>
</feature>
<feature type="transmembrane region" description="Helical" evidence="7">
    <location>
        <begin position="294"/>
        <end position="311"/>
    </location>
</feature>
<dbReference type="Pfam" id="PF07690">
    <property type="entry name" value="MFS_1"/>
    <property type="match status" value="2"/>
</dbReference>
<dbReference type="SUPFAM" id="SSF103473">
    <property type="entry name" value="MFS general substrate transporter"/>
    <property type="match status" value="1"/>
</dbReference>
<sequence>MVRRFSEIARLYLVWVAIYYVTFAFPATLMNFYLEALGFDRAFIGLFHGASQFGGLILALPALLCFERIGRRAALVFGAAFASLARLPTVLATAPEVILAAEALSGFGTVIFGLASVSLLADASAEDHRAALFSVGDFTRTAAILLGSVSAGSLPALIAPLLQVGSESAEAYRAALGAAFIVRTLAVVLLAMIARRRPVPGEPTSALPNVRAARYLNPRVLLGQRLQVYALGAPFMLLLSAEALVFTFFNLLMRDRFGASDAQIGLMMGVNALMGSVAALCAPRVARRMGYRPAIVWGSFATAAGLAAFALSPNLLFGALSVFLQVAALQISRVLYRVYVVNVSLRREYFIVSVVMAIAANVGPAIAPPVGGFIQRGFGYSPLFAAAIAMTLIAALAFDLIARRISRRSQGSQPAFARSPSPAQ</sequence>
<evidence type="ECO:0000256" key="4">
    <source>
        <dbReference type="ARBA" id="ARBA00022692"/>
    </source>
</evidence>
<feature type="domain" description="Major facilitator superfamily (MFS) profile" evidence="8">
    <location>
        <begin position="1"/>
        <end position="406"/>
    </location>
</feature>
<evidence type="ECO:0000313" key="10">
    <source>
        <dbReference type="Proteomes" id="UP000230790"/>
    </source>
</evidence>
<keyword evidence="5 7" id="KW-1133">Transmembrane helix</keyword>
<keyword evidence="4 7" id="KW-0812">Transmembrane</keyword>
<dbReference type="GO" id="GO:0022857">
    <property type="term" value="F:transmembrane transporter activity"/>
    <property type="evidence" value="ECO:0007669"/>
    <property type="project" value="InterPro"/>
</dbReference>
<dbReference type="GO" id="GO:0005886">
    <property type="term" value="C:plasma membrane"/>
    <property type="evidence" value="ECO:0007669"/>
    <property type="project" value="UniProtKB-SubCell"/>
</dbReference>
<dbReference type="PANTHER" id="PTHR23517:SF2">
    <property type="entry name" value="MULTIDRUG RESISTANCE PROTEIN MDTH"/>
    <property type="match status" value="1"/>
</dbReference>
<dbReference type="PANTHER" id="PTHR23517">
    <property type="entry name" value="RESISTANCE PROTEIN MDTM, PUTATIVE-RELATED-RELATED"/>
    <property type="match status" value="1"/>
</dbReference>
<comment type="subcellular location">
    <subcellularLocation>
        <location evidence="1">Cell membrane</location>
        <topology evidence="1">Multi-pass membrane protein</topology>
    </subcellularLocation>
</comment>
<evidence type="ECO:0000256" key="3">
    <source>
        <dbReference type="ARBA" id="ARBA00022475"/>
    </source>
</evidence>
<dbReference type="InterPro" id="IPR011701">
    <property type="entry name" value="MFS"/>
</dbReference>
<evidence type="ECO:0000256" key="6">
    <source>
        <dbReference type="ARBA" id="ARBA00023136"/>
    </source>
</evidence>
<feature type="transmembrane region" description="Helical" evidence="7">
    <location>
        <begin position="12"/>
        <end position="34"/>
    </location>
</feature>
<name>A0A2M8QAX2_9CHLR</name>
<dbReference type="EMBL" id="PGTN01000082">
    <property type="protein sequence ID" value="PJF46910.1"/>
    <property type="molecule type" value="Genomic_DNA"/>
</dbReference>
<dbReference type="Gene3D" id="1.20.1250.20">
    <property type="entry name" value="MFS general substrate transporter like domains"/>
    <property type="match status" value="2"/>
</dbReference>
<dbReference type="InterPro" id="IPR050171">
    <property type="entry name" value="MFS_Transporters"/>
</dbReference>
<feature type="transmembrane region" description="Helical" evidence="7">
    <location>
        <begin position="317"/>
        <end position="336"/>
    </location>
</feature>
<feature type="transmembrane region" description="Helical" evidence="7">
    <location>
        <begin position="46"/>
        <end position="66"/>
    </location>
</feature>
<evidence type="ECO:0000256" key="7">
    <source>
        <dbReference type="SAM" id="Phobius"/>
    </source>
</evidence>
<feature type="transmembrane region" description="Helical" evidence="7">
    <location>
        <begin position="228"/>
        <end position="252"/>
    </location>
</feature>
<keyword evidence="3" id="KW-1003">Cell membrane</keyword>
<dbReference type="PROSITE" id="PS50850">
    <property type="entry name" value="MFS"/>
    <property type="match status" value="1"/>
</dbReference>
<protein>
    <recommendedName>
        <fullName evidence="8">Major facilitator superfamily (MFS) profile domain-containing protein</fullName>
    </recommendedName>
</protein>
<evidence type="ECO:0000256" key="2">
    <source>
        <dbReference type="ARBA" id="ARBA00022448"/>
    </source>
</evidence>
<organism evidence="9 10">
    <name type="scientific">Candidatus Thermofonsia Clade 3 bacterium</name>
    <dbReference type="NCBI Taxonomy" id="2364212"/>
    <lineage>
        <taxon>Bacteria</taxon>
        <taxon>Bacillati</taxon>
        <taxon>Chloroflexota</taxon>
        <taxon>Candidatus Thermofontia</taxon>
        <taxon>Candidatus Thermofonsia Clade 3</taxon>
    </lineage>
</organism>
<feature type="transmembrane region" description="Helical" evidence="7">
    <location>
        <begin position="174"/>
        <end position="194"/>
    </location>
</feature>
<gene>
    <name evidence="9" type="ORF">CUN48_11385</name>
</gene>
<feature type="transmembrane region" description="Helical" evidence="7">
    <location>
        <begin position="264"/>
        <end position="282"/>
    </location>
</feature>
<evidence type="ECO:0000256" key="5">
    <source>
        <dbReference type="ARBA" id="ARBA00022989"/>
    </source>
</evidence>
<dbReference type="AlphaFoldDB" id="A0A2M8QAX2"/>
<dbReference type="Proteomes" id="UP000230790">
    <property type="component" value="Unassembled WGS sequence"/>
</dbReference>
<feature type="transmembrane region" description="Helical" evidence="7">
    <location>
        <begin position="97"/>
        <end position="121"/>
    </location>
</feature>
<feature type="transmembrane region" description="Helical" evidence="7">
    <location>
        <begin position="73"/>
        <end position="91"/>
    </location>
</feature>
<feature type="transmembrane region" description="Helical" evidence="7">
    <location>
        <begin position="142"/>
        <end position="162"/>
    </location>
</feature>
<dbReference type="InterPro" id="IPR020846">
    <property type="entry name" value="MFS_dom"/>
</dbReference>
<dbReference type="InterPro" id="IPR036259">
    <property type="entry name" value="MFS_trans_sf"/>
</dbReference>
<evidence type="ECO:0000256" key="1">
    <source>
        <dbReference type="ARBA" id="ARBA00004651"/>
    </source>
</evidence>
<reference evidence="9 10" key="1">
    <citation type="submission" date="2017-11" db="EMBL/GenBank/DDBJ databases">
        <title>Evolution of Phototrophy in the Chloroflexi Phylum Driven by Horizontal Gene Transfer.</title>
        <authorList>
            <person name="Ward L.M."/>
            <person name="Hemp J."/>
            <person name="Shih P.M."/>
            <person name="Mcglynn S.E."/>
            <person name="Fischer W."/>
        </authorList>
    </citation>
    <scope>NUCLEOTIDE SEQUENCE [LARGE SCALE GENOMIC DNA]</scope>
    <source>
        <strain evidence="9">JP3_7</strain>
    </source>
</reference>